<keyword evidence="1" id="KW-0812">Transmembrane</keyword>
<gene>
    <name evidence="2" type="ORF">BS47DRAFT_1044774</name>
</gene>
<keyword evidence="1" id="KW-1133">Transmembrane helix</keyword>
<keyword evidence="1" id="KW-0472">Membrane</keyword>
<reference evidence="2" key="1">
    <citation type="journal article" date="2020" name="Nat. Commun.">
        <title>Large-scale genome sequencing of mycorrhizal fungi provides insights into the early evolution of symbiotic traits.</title>
        <authorList>
            <person name="Miyauchi S."/>
            <person name="Kiss E."/>
            <person name="Kuo A."/>
            <person name="Drula E."/>
            <person name="Kohler A."/>
            <person name="Sanchez-Garcia M."/>
            <person name="Morin E."/>
            <person name="Andreopoulos B."/>
            <person name="Barry K.W."/>
            <person name="Bonito G."/>
            <person name="Buee M."/>
            <person name="Carver A."/>
            <person name="Chen C."/>
            <person name="Cichocki N."/>
            <person name="Clum A."/>
            <person name="Culley D."/>
            <person name="Crous P.W."/>
            <person name="Fauchery L."/>
            <person name="Girlanda M."/>
            <person name="Hayes R.D."/>
            <person name="Keri Z."/>
            <person name="LaButti K."/>
            <person name="Lipzen A."/>
            <person name="Lombard V."/>
            <person name="Magnuson J."/>
            <person name="Maillard F."/>
            <person name="Murat C."/>
            <person name="Nolan M."/>
            <person name="Ohm R.A."/>
            <person name="Pangilinan J."/>
            <person name="Pereira M.F."/>
            <person name="Perotto S."/>
            <person name="Peter M."/>
            <person name="Pfister S."/>
            <person name="Riley R."/>
            <person name="Sitrit Y."/>
            <person name="Stielow J.B."/>
            <person name="Szollosi G."/>
            <person name="Zifcakova L."/>
            <person name="Stursova M."/>
            <person name="Spatafora J.W."/>
            <person name="Tedersoo L."/>
            <person name="Vaario L.M."/>
            <person name="Yamada A."/>
            <person name="Yan M."/>
            <person name="Wang P."/>
            <person name="Xu J."/>
            <person name="Bruns T."/>
            <person name="Baldrian P."/>
            <person name="Vilgalys R."/>
            <person name="Dunand C."/>
            <person name="Henrissat B."/>
            <person name="Grigoriev I.V."/>
            <person name="Hibbett D."/>
            <person name="Nagy L.G."/>
            <person name="Martin F.M."/>
        </authorList>
    </citation>
    <scope>NUCLEOTIDE SEQUENCE</scope>
    <source>
        <strain evidence="2">UP504</strain>
    </source>
</reference>
<feature type="transmembrane region" description="Helical" evidence="1">
    <location>
        <begin position="21"/>
        <end position="47"/>
    </location>
</feature>
<evidence type="ECO:0000256" key="1">
    <source>
        <dbReference type="SAM" id="Phobius"/>
    </source>
</evidence>
<dbReference type="EMBL" id="MU129665">
    <property type="protein sequence ID" value="KAF9502737.1"/>
    <property type="molecule type" value="Genomic_DNA"/>
</dbReference>
<organism evidence="2 3">
    <name type="scientific">Hydnum rufescens UP504</name>
    <dbReference type="NCBI Taxonomy" id="1448309"/>
    <lineage>
        <taxon>Eukaryota</taxon>
        <taxon>Fungi</taxon>
        <taxon>Dikarya</taxon>
        <taxon>Basidiomycota</taxon>
        <taxon>Agaricomycotina</taxon>
        <taxon>Agaricomycetes</taxon>
        <taxon>Cantharellales</taxon>
        <taxon>Hydnaceae</taxon>
        <taxon>Hydnum</taxon>
    </lineage>
</organism>
<dbReference type="Proteomes" id="UP000886523">
    <property type="component" value="Unassembled WGS sequence"/>
</dbReference>
<feature type="transmembrane region" description="Helical" evidence="1">
    <location>
        <begin position="67"/>
        <end position="84"/>
    </location>
</feature>
<dbReference type="AlphaFoldDB" id="A0A9P6AAH5"/>
<protein>
    <submittedName>
        <fullName evidence="2">Uncharacterized protein</fullName>
    </submittedName>
</protein>
<accession>A0A9P6AAH5</accession>
<keyword evidence="3" id="KW-1185">Reference proteome</keyword>
<name>A0A9P6AAH5_9AGAM</name>
<evidence type="ECO:0000313" key="2">
    <source>
        <dbReference type="EMBL" id="KAF9502737.1"/>
    </source>
</evidence>
<evidence type="ECO:0000313" key="3">
    <source>
        <dbReference type="Proteomes" id="UP000886523"/>
    </source>
</evidence>
<comment type="caution">
    <text evidence="2">The sequence shown here is derived from an EMBL/GenBank/DDBJ whole genome shotgun (WGS) entry which is preliminary data.</text>
</comment>
<sequence length="96" mass="10534">MLLEDGSSDGCVIKYSRCYRVSVMSFATVMTLGSMAMAIGTFNSFISSYEPVHKSTQYNNSMPPGELPLGTLLLVLEPIPLVFSSKIRGFGRTRCE</sequence>
<proteinExistence type="predicted"/>